<gene>
    <name evidence="1" type="ORF">MLD38_027122</name>
</gene>
<protein>
    <submittedName>
        <fullName evidence="1">Uncharacterized protein</fullName>
    </submittedName>
</protein>
<dbReference type="Proteomes" id="UP001057402">
    <property type="component" value="Chromosome 7"/>
</dbReference>
<dbReference type="EMBL" id="CM042886">
    <property type="protein sequence ID" value="KAI4342496.1"/>
    <property type="molecule type" value="Genomic_DNA"/>
</dbReference>
<evidence type="ECO:0000313" key="1">
    <source>
        <dbReference type="EMBL" id="KAI4342496.1"/>
    </source>
</evidence>
<organism evidence="1 2">
    <name type="scientific">Melastoma candidum</name>
    <dbReference type="NCBI Taxonomy" id="119954"/>
    <lineage>
        <taxon>Eukaryota</taxon>
        <taxon>Viridiplantae</taxon>
        <taxon>Streptophyta</taxon>
        <taxon>Embryophyta</taxon>
        <taxon>Tracheophyta</taxon>
        <taxon>Spermatophyta</taxon>
        <taxon>Magnoliopsida</taxon>
        <taxon>eudicotyledons</taxon>
        <taxon>Gunneridae</taxon>
        <taxon>Pentapetalae</taxon>
        <taxon>rosids</taxon>
        <taxon>malvids</taxon>
        <taxon>Myrtales</taxon>
        <taxon>Melastomataceae</taxon>
        <taxon>Melastomatoideae</taxon>
        <taxon>Melastomateae</taxon>
        <taxon>Melastoma</taxon>
    </lineage>
</organism>
<sequence>MLQIRLKKDPSSDAAVVGGGAVAGGGGGGVAVAGGGAAAGGVPKPSTVETVTVACPEHLVLADLPVAKGLGTATPSSHPKIVGRKSRRQLGERVHFCVRCDFPIAIYGRLSPCEHAFCLDCARSDSICYLCDERIQKIQTIKMMEGIFICAAPHCLKSFMKKNEFESHIHLSHADLLNPKSEKEDGNEADSRNVKQSVSESTARGPCRQVFSPSPSQLHDREDKLRFQPSRDQPPFRPTFSQKSPAYSGHAQNIGSEMQSDPQRPPGFDRPGMHGGFHPHSMDGQGSRPDSGQFPERQPGNFSDLPFHGYPPMHPHQQPNYGMPGPSNPMMMPQQPYGVPSFLAEGGQPFFGSPADMARPDSASEAGHEQGSLLGFPPGTPGGMNFGGNYPPQWNPGMTHSPFEPQQGGQGAGNAYGNSSDGQEKPGFYQNEYFRNPTVMAMNTPSKPMRGAGNAHIHDGKVILSPQPLPVPMQMGAHSRMAPGRFYQGDLGHDGQGFGWPHEKHDSYGNGQE</sequence>
<proteinExistence type="predicted"/>
<evidence type="ECO:0000313" key="2">
    <source>
        <dbReference type="Proteomes" id="UP001057402"/>
    </source>
</evidence>
<reference evidence="2" key="1">
    <citation type="journal article" date="2023" name="Front. Plant Sci.">
        <title>Chromosomal-level genome assembly of Melastoma candidum provides insights into trichome evolution.</title>
        <authorList>
            <person name="Zhong Y."/>
            <person name="Wu W."/>
            <person name="Sun C."/>
            <person name="Zou P."/>
            <person name="Liu Y."/>
            <person name="Dai S."/>
            <person name="Zhou R."/>
        </authorList>
    </citation>
    <scope>NUCLEOTIDE SEQUENCE [LARGE SCALE GENOMIC DNA]</scope>
</reference>
<name>A0ACB9P5G8_9MYRT</name>
<comment type="caution">
    <text evidence="1">The sequence shown here is derived from an EMBL/GenBank/DDBJ whole genome shotgun (WGS) entry which is preliminary data.</text>
</comment>
<accession>A0ACB9P5G8</accession>
<keyword evidence="2" id="KW-1185">Reference proteome</keyword>